<proteinExistence type="predicted"/>
<accession>A0A0H2WGX1</accession>
<dbReference type="EMBL" id="CP000010">
    <property type="protein sequence ID" value="AAU48661.1"/>
    <property type="molecule type" value="Genomic_DNA"/>
</dbReference>
<keyword evidence="4" id="KW-1185">Reference proteome</keyword>
<evidence type="ECO:0000313" key="3">
    <source>
        <dbReference type="EMBL" id="AAU48661.1"/>
    </source>
</evidence>
<evidence type="ECO:0000256" key="2">
    <source>
        <dbReference type="SAM" id="Phobius"/>
    </source>
</evidence>
<dbReference type="HOGENOM" id="CLU_1202979_0_0_4"/>
<keyword evidence="2" id="KW-1133">Transmembrane helix</keyword>
<name>A0A0H2WGX1_BURMA</name>
<protein>
    <submittedName>
        <fullName evidence="3">Uncharacterized protein</fullName>
    </submittedName>
</protein>
<keyword evidence="2" id="KW-0472">Membrane</keyword>
<dbReference type="AlphaFoldDB" id="A0A0H2WGX1"/>
<feature type="compositionally biased region" description="Basic residues" evidence="1">
    <location>
        <begin position="58"/>
        <end position="67"/>
    </location>
</feature>
<reference evidence="3 4" key="1">
    <citation type="journal article" date="2004" name="Proc. Natl. Acad. Sci. U.S.A.">
        <title>Structural flexibility in the Burkholderia mallei genome.</title>
        <authorList>
            <person name="Nierman W.C."/>
            <person name="DeShazer D."/>
            <person name="Kim H.S."/>
            <person name="Tettelin H."/>
            <person name="Nelson K.E."/>
            <person name="Feldblyum T."/>
            <person name="Ulrich R.L."/>
            <person name="Ronning C.M."/>
            <person name="Brinkac L.M."/>
            <person name="Daugherty S.C."/>
            <person name="Davidsen T.D."/>
            <person name="Deboy R.T."/>
            <person name="Dimitrov G."/>
            <person name="Dodson R.J."/>
            <person name="Durkin A.S."/>
            <person name="Gwinn M.L."/>
            <person name="Haft D.H."/>
            <person name="Khouri H."/>
            <person name="Kolonay J.F."/>
            <person name="Madupu R."/>
            <person name="Mohammoud Y."/>
            <person name="Nelson W.C."/>
            <person name="Radune D."/>
            <person name="Romero C.M."/>
            <person name="Sarria S."/>
            <person name="Selengut J."/>
            <person name="Shamblin C."/>
            <person name="Sullivan S.A."/>
            <person name="White O."/>
            <person name="Yu Y."/>
            <person name="Zafar N."/>
            <person name="Zhou L."/>
            <person name="Fraser C.M."/>
        </authorList>
    </citation>
    <scope>NUCLEOTIDE SEQUENCE [LARGE SCALE GENOMIC DNA]</scope>
    <source>
        <strain evidence="3 4">ATCC 23344</strain>
    </source>
</reference>
<dbReference type="KEGG" id="bma:BMA0108"/>
<dbReference type="eggNOG" id="ENOG5033BNP">
    <property type="taxonomic scope" value="Bacteria"/>
</dbReference>
<keyword evidence="2" id="KW-0812">Transmembrane</keyword>
<dbReference type="Proteomes" id="UP000006693">
    <property type="component" value="Chromosome 1"/>
</dbReference>
<feature type="transmembrane region" description="Helical" evidence="2">
    <location>
        <begin position="111"/>
        <end position="131"/>
    </location>
</feature>
<feature type="region of interest" description="Disordered" evidence="1">
    <location>
        <begin position="48"/>
        <end position="67"/>
    </location>
</feature>
<gene>
    <name evidence="3" type="ordered locus">BMA0108</name>
</gene>
<organism evidence="3 4">
    <name type="scientific">Burkholderia mallei (strain ATCC 23344)</name>
    <dbReference type="NCBI Taxonomy" id="243160"/>
    <lineage>
        <taxon>Bacteria</taxon>
        <taxon>Pseudomonadati</taxon>
        <taxon>Pseudomonadota</taxon>
        <taxon>Betaproteobacteria</taxon>
        <taxon>Burkholderiales</taxon>
        <taxon>Burkholderiaceae</taxon>
        <taxon>Burkholderia</taxon>
        <taxon>pseudomallei group</taxon>
    </lineage>
</organism>
<dbReference type="PATRIC" id="fig|243160.12.peg.108"/>
<evidence type="ECO:0000313" key="4">
    <source>
        <dbReference type="Proteomes" id="UP000006693"/>
    </source>
</evidence>
<feature type="transmembrane region" description="Helical" evidence="2">
    <location>
        <begin position="201"/>
        <end position="220"/>
    </location>
</feature>
<feature type="transmembrane region" description="Helical" evidence="2">
    <location>
        <begin position="151"/>
        <end position="171"/>
    </location>
</feature>
<evidence type="ECO:0000256" key="1">
    <source>
        <dbReference type="SAM" id="MobiDB-lite"/>
    </source>
</evidence>
<feature type="transmembrane region" description="Helical" evidence="2">
    <location>
        <begin position="178"/>
        <end position="195"/>
    </location>
</feature>
<sequence>MRTAIAHRARGFGRTIARSHGRMRAASPARVAVPDAARRSSHILHCGGRTRPGVRSPHVPHSRGRARMPGRRCILRTRGRECAEDRGAGPAPRDPAIGATRRRIMKRPLSLTVLAWFVIVSNVIGLISMPFSLRDPNAVALLRYSPLPLEATVAIAVVSEGLHLVAGTAILKRRIWGRTLYAIVALAGFAISVFTTPFKGMLIIAAALIALFLFILYRPAATAYFRQRAS</sequence>